<evidence type="ECO:0000256" key="1">
    <source>
        <dbReference type="SAM" id="Coils"/>
    </source>
</evidence>
<keyword evidence="3" id="KW-1185">Reference proteome</keyword>
<dbReference type="Gene3D" id="3.60.10.10">
    <property type="entry name" value="Endonuclease/exonuclease/phosphatase"/>
    <property type="match status" value="1"/>
</dbReference>
<accession>A0AAD8H869</accession>
<feature type="coiled-coil region" evidence="1">
    <location>
        <begin position="197"/>
        <end position="224"/>
    </location>
</feature>
<reference evidence="2" key="2">
    <citation type="submission" date="2023-05" db="EMBL/GenBank/DDBJ databases">
        <authorList>
            <person name="Schelkunov M.I."/>
        </authorList>
    </citation>
    <scope>NUCLEOTIDE SEQUENCE</scope>
    <source>
        <strain evidence="2">Hsosn_3</strain>
        <tissue evidence="2">Leaf</tissue>
    </source>
</reference>
<protein>
    <recommendedName>
        <fullName evidence="4">Reverse transcriptase</fullName>
    </recommendedName>
</protein>
<dbReference type="AlphaFoldDB" id="A0AAD8H869"/>
<dbReference type="SUPFAM" id="SSF56219">
    <property type="entry name" value="DNase I-like"/>
    <property type="match status" value="1"/>
</dbReference>
<dbReference type="Proteomes" id="UP001237642">
    <property type="component" value="Unassembled WGS sequence"/>
</dbReference>
<evidence type="ECO:0008006" key="4">
    <source>
        <dbReference type="Google" id="ProtNLM"/>
    </source>
</evidence>
<comment type="caution">
    <text evidence="2">The sequence shown here is derived from an EMBL/GenBank/DDBJ whole genome shotgun (WGS) entry which is preliminary data.</text>
</comment>
<dbReference type="InterPro" id="IPR036691">
    <property type="entry name" value="Endo/exonu/phosph_ase_sf"/>
</dbReference>
<name>A0AAD8H869_9APIA</name>
<proteinExistence type="predicted"/>
<evidence type="ECO:0000313" key="3">
    <source>
        <dbReference type="Proteomes" id="UP001237642"/>
    </source>
</evidence>
<dbReference type="PANTHER" id="PTHR33116:SF78">
    <property type="entry name" value="OS12G0587133 PROTEIN"/>
    <property type="match status" value="1"/>
</dbReference>
<gene>
    <name evidence="2" type="ORF">POM88_045973</name>
</gene>
<keyword evidence="1" id="KW-0175">Coiled coil</keyword>
<organism evidence="2 3">
    <name type="scientific">Heracleum sosnowskyi</name>
    <dbReference type="NCBI Taxonomy" id="360622"/>
    <lineage>
        <taxon>Eukaryota</taxon>
        <taxon>Viridiplantae</taxon>
        <taxon>Streptophyta</taxon>
        <taxon>Embryophyta</taxon>
        <taxon>Tracheophyta</taxon>
        <taxon>Spermatophyta</taxon>
        <taxon>Magnoliopsida</taxon>
        <taxon>eudicotyledons</taxon>
        <taxon>Gunneridae</taxon>
        <taxon>Pentapetalae</taxon>
        <taxon>asterids</taxon>
        <taxon>campanulids</taxon>
        <taxon>Apiales</taxon>
        <taxon>Apiaceae</taxon>
        <taxon>Apioideae</taxon>
        <taxon>apioid superclade</taxon>
        <taxon>Tordylieae</taxon>
        <taxon>Tordyliinae</taxon>
        <taxon>Heracleum</taxon>
    </lineage>
</organism>
<sequence>MKNSIWDVDGHGWALHKSRGMSGGLLTSWDLSLFKGVGISQYQQWVWVKLECISSGKRINIVNIYSPLKKRGKEKLWNEIRKIHTSVMEEPVCFLGDFNCVRNNKERWNCEYKKDDSLKFNELIKDLNLIDLDCMNSNFTWFDAKGRKSKLDRVLMDSNCFEGDSLKELFEAFWASKDMSKDVELHCLLREVKQLIKKWSQNKKEELLCRINALENTLDLLDQNEDSTLGVQVENCRKELVKCYEKKDWKCLTKPEEIKSAFFKHFSNFFRASQGSEFFSMKNLLERRLMEADSVFLEREISLEEIELALYKSSNDKAPGPDGLNIRAIKFLWPNLKFKIKGLFKGVVLTGDDEQITHQQFADDTVIFLNNDMDFVRGIKRVLQCFQILSGLKVNFNKSSLYSCHESAERVQESARILGCKIGSWPMKYLGINVGASHKRSIFWLPLVEKFKQKLASWKAESLNQAGRLVLLKATLDNMPIY</sequence>
<evidence type="ECO:0000313" key="2">
    <source>
        <dbReference type="EMBL" id="KAK1361499.1"/>
    </source>
</evidence>
<dbReference type="EMBL" id="JAUIZM010000010">
    <property type="protein sequence ID" value="KAK1361499.1"/>
    <property type="molecule type" value="Genomic_DNA"/>
</dbReference>
<dbReference type="PANTHER" id="PTHR33116">
    <property type="entry name" value="REVERSE TRANSCRIPTASE ZINC-BINDING DOMAIN-CONTAINING PROTEIN-RELATED-RELATED"/>
    <property type="match status" value="1"/>
</dbReference>
<reference evidence="2" key="1">
    <citation type="submission" date="2023-02" db="EMBL/GenBank/DDBJ databases">
        <title>Genome of toxic invasive species Heracleum sosnowskyi carries increased number of genes despite the absence of recent whole-genome duplications.</title>
        <authorList>
            <person name="Schelkunov M."/>
            <person name="Shtratnikova V."/>
            <person name="Makarenko M."/>
            <person name="Klepikova A."/>
            <person name="Omelchenko D."/>
            <person name="Novikova G."/>
            <person name="Obukhova E."/>
            <person name="Bogdanov V."/>
            <person name="Penin A."/>
            <person name="Logacheva M."/>
        </authorList>
    </citation>
    <scope>NUCLEOTIDE SEQUENCE</scope>
    <source>
        <strain evidence="2">Hsosn_3</strain>
        <tissue evidence="2">Leaf</tissue>
    </source>
</reference>